<dbReference type="OrthoDB" id="5378975at2759"/>
<dbReference type="PANTHER" id="PTHR38698:SF1">
    <property type="entry name" value="FUNGAL PROTEIN"/>
    <property type="match status" value="1"/>
</dbReference>
<evidence type="ECO:0000313" key="3">
    <source>
        <dbReference type="Proteomes" id="UP000800235"/>
    </source>
</evidence>
<reference evidence="2" key="1">
    <citation type="journal article" date="2020" name="Stud. Mycol.">
        <title>101 Dothideomycetes genomes: a test case for predicting lifestyles and emergence of pathogens.</title>
        <authorList>
            <person name="Haridas S."/>
            <person name="Albert R."/>
            <person name="Binder M."/>
            <person name="Bloem J."/>
            <person name="Labutti K."/>
            <person name="Salamov A."/>
            <person name="Andreopoulos B."/>
            <person name="Baker S."/>
            <person name="Barry K."/>
            <person name="Bills G."/>
            <person name="Bluhm B."/>
            <person name="Cannon C."/>
            <person name="Castanera R."/>
            <person name="Culley D."/>
            <person name="Daum C."/>
            <person name="Ezra D."/>
            <person name="Gonzalez J."/>
            <person name="Henrissat B."/>
            <person name="Kuo A."/>
            <person name="Liang C."/>
            <person name="Lipzen A."/>
            <person name="Lutzoni F."/>
            <person name="Magnuson J."/>
            <person name="Mondo S."/>
            <person name="Nolan M."/>
            <person name="Ohm R."/>
            <person name="Pangilinan J."/>
            <person name="Park H.-J."/>
            <person name="Ramirez L."/>
            <person name="Alfaro M."/>
            <person name="Sun H."/>
            <person name="Tritt A."/>
            <person name="Yoshinaga Y."/>
            <person name="Zwiers L.-H."/>
            <person name="Turgeon B."/>
            <person name="Goodwin S."/>
            <person name="Spatafora J."/>
            <person name="Crous P."/>
            <person name="Grigoriev I."/>
        </authorList>
    </citation>
    <scope>NUCLEOTIDE SEQUENCE</scope>
    <source>
        <strain evidence="2">CBS 130266</strain>
    </source>
</reference>
<dbReference type="Proteomes" id="UP000800235">
    <property type="component" value="Unassembled WGS sequence"/>
</dbReference>
<feature type="compositionally biased region" description="Basic and acidic residues" evidence="1">
    <location>
        <begin position="10"/>
        <end position="23"/>
    </location>
</feature>
<comment type="caution">
    <text evidence="2">The sequence shown here is derived from an EMBL/GenBank/DDBJ whole genome shotgun (WGS) entry which is preliminary data.</text>
</comment>
<evidence type="ECO:0000256" key="1">
    <source>
        <dbReference type="SAM" id="MobiDB-lite"/>
    </source>
</evidence>
<organism evidence="2 3">
    <name type="scientific">Tothia fuscella</name>
    <dbReference type="NCBI Taxonomy" id="1048955"/>
    <lineage>
        <taxon>Eukaryota</taxon>
        <taxon>Fungi</taxon>
        <taxon>Dikarya</taxon>
        <taxon>Ascomycota</taxon>
        <taxon>Pezizomycotina</taxon>
        <taxon>Dothideomycetes</taxon>
        <taxon>Pleosporomycetidae</taxon>
        <taxon>Venturiales</taxon>
        <taxon>Cylindrosympodiaceae</taxon>
        <taxon>Tothia</taxon>
    </lineage>
</organism>
<feature type="compositionally biased region" description="Basic and acidic residues" evidence="1">
    <location>
        <begin position="167"/>
        <end position="181"/>
    </location>
</feature>
<feature type="compositionally biased region" description="Acidic residues" evidence="1">
    <location>
        <begin position="197"/>
        <end position="241"/>
    </location>
</feature>
<dbReference type="Pfam" id="PF17104">
    <property type="entry name" value="YBL010C_LAA2"/>
    <property type="match status" value="1"/>
</dbReference>
<feature type="region of interest" description="Disordered" evidence="1">
    <location>
        <begin position="1"/>
        <end position="247"/>
    </location>
</feature>
<evidence type="ECO:0000313" key="2">
    <source>
        <dbReference type="EMBL" id="KAF2427283.1"/>
    </source>
</evidence>
<dbReference type="AlphaFoldDB" id="A0A9P4NME6"/>
<protein>
    <submittedName>
        <fullName evidence="2">Uncharacterized protein</fullName>
    </submittedName>
</protein>
<gene>
    <name evidence="2" type="ORF">EJ08DRAFT_721364</name>
</gene>
<dbReference type="PANTHER" id="PTHR38698">
    <property type="entry name" value="EXPRESSED PROTEIN"/>
    <property type="match status" value="1"/>
</dbReference>
<dbReference type="InterPro" id="IPR031355">
    <property type="entry name" value="YBL010C/LAA2-like"/>
</dbReference>
<accession>A0A9P4NME6</accession>
<feature type="region of interest" description="Disordered" evidence="1">
    <location>
        <begin position="367"/>
        <end position="441"/>
    </location>
</feature>
<feature type="compositionally biased region" description="Basic and acidic residues" evidence="1">
    <location>
        <begin position="139"/>
        <end position="151"/>
    </location>
</feature>
<sequence>MSGELAPPRKSVELEDPGAHELDSSDDNFTDASEGQKAPSRSGDHSPIPLTRVERVDDEPSYGEVPGTSAYKLREQDAVPDEIEVVPDGARSRSASRVNPHDLEDRPITPTTDVPKIVAEKVEPEKPAYGDVPGTAAYELRKADARPDEVIRSPAAGEAPPNPWSARFERCNDKPASERLTGRKGSSTSEKNILHEGDEDGESSSEDEDEEGEDEGFGDDFDDFEEGQAGDDDFGEFDDGGTDASVPDVKSPGLPLFAPQPSIPVLDLSELDSLSDIQSACEPYLHSLFPSYPPISTTSSDLPSPSPRIFLSDRSLSLYTQLIAPPPLAPPNWLRSRIRRLFLVSLGVPVDLDEILPASKQKKLILPSIHLKPHSDTSPRESTDSRSNPSGAPTKDALGKLKSAHDSTTSVTSSASTSKRRPKRSGAKEAPTQPDFDVGEAMRLAQTTEVRLEGMSDEELKGHCKELELLAERAGLVLAFWEERVKEAGREKEAFEGVIENLVSFARKVRK</sequence>
<feature type="compositionally biased region" description="Basic and acidic residues" evidence="1">
    <location>
        <begin position="373"/>
        <end position="384"/>
    </location>
</feature>
<keyword evidence="3" id="KW-1185">Reference proteome</keyword>
<proteinExistence type="predicted"/>
<feature type="compositionally biased region" description="Low complexity" evidence="1">
    <location>
        <begin position="407"/>
        <end position="417"/>
    </location>
</feature>
<feature type="compositionally biased region" description="Basic and acidic residues" evidence="1">
    <location>
        <begin position="118"/>
        <end position="128"/>
    </location>
</feature>
<name>A0A9P4NME6_9PEZI</name>
<dbReference type="EMBL" id="MU007061">
    <property type="protein sequence ID" value="KAF2427283.1"/>
    <property type="molecule type" value="Genomic_DNA"/>
</dbReference>